<sequence>MEARAGGQAAAPPVRFALECKRQWAVRILSGEKSLECRRYPPPEELAGHKVWLLAAGGEEGVPSFGDSIPAGASGGELVGWVLFDGAVEWHTAEAFNADAAQHCVPPDSPYAFPASGGDTGPVYGWRVAASCRLPQPLPVPAMQRLVRSVYQAVS</sequence>
<evidence type="ECO:0000313" key="1">
    <source>
        <dbReference type="EMBL" id="KAI7835964.1"/>
    </source>
</evidence>
<reference evidence="1" key="1">
    <citation type="submission" date="2020-11" db="EMBL/GenBank/DDBJ databases">
        <title>Chlorella ohadii genome sequencing and assembly.</title>
        <authorList>
            <person name="Murik O."/>
            <person name="Treves H."/>
            <person name="Kedem I."/>
            <person name="Shotland Y."/>
            <person name="Kaplan A."/>
        </authorList>
    </citation>
    <scope>NUCLEOTIDE SEQUENCE</scope>
    <source>
        <strain evidence="1">1</strain>
    </source>
</reference>
<gene>
    <name evidence="1" type="ORF">COHA_010163</name>
</gene>
<dbReference type="Proteomes" id="UP001205105">
    <property type="component" value="Unassembled WGS sequence"/>
</dbReference>
<organism evidence="1 2">
    <name type="scientific">Chlorella ohadii</name>
    <dbReference type="NCBI Taxonomy" id="2649997"/>
    <lineage>
        <taxon>Eukaryota</taxon>
        <taxon>Viridiplantae</taxon>
        <taxon>Chlorophyta</taxon>
        <taxon>core chlorophytes</taxon>
        <taxon>Trebouxiophyceae</taxon>
        <taxon>Chlorellales</taxon>
        <taxon>Chlorellaceae</taxon>
        <taxon>Chlorella clade</taxon>
        <taxon>Chlorella</taxon>
    </lineage>
</organism>
<protein>
    <recommendedName>
        <fullName evidence="3">ASCH domain-containing protein</fullName>
    </recommendedName>
</protein>
<dbReference type="InterPro" id="IPR015947">
    <property type="entry name" value="PUA-like_sf"/>
</dbReference>
<comment type="caution">
    <text evidence="1">The sequence shown here is derived from an EMBL/GenBank/DDBJ whole genome shotgun (WGS) entry which is preliminary data.</text>
</comment>
<accession>A0AAD5DKF1</accession>
<evidence type="ECO:0008006" key="3">
    <source>
        <dbReference type="Google" id="ProtNLM"/>
    </source>
</evidence>
<dbReference type="Gene3D" id="2.30.130.30">
    <property type="entry name" value="Hypothetical protein"/>
    <property type="match status" value="1"/>
</dbReference>
<dbReference type="EMBL" id="JADXDR010000213">
    <property type="protein sequence ID" value="KAI7835964.1"/>
    <property type="molecule type" value="Genomic_DNA"/>
</dbReference>
<dbReference type="SUPFAM" id="SSF88697">
    <property type="entry name" value="PUA domain-like"/>
    <property type="match status" value="1"/>
</dbReference>
<name>A0AAD5DKF1_9CHLO</name>
<dbReference type="AlphaFoldDB" id="A0AAD5DKF1"/>
<evidence type="ECO:0000313" key="2">
    <source>
        <dbReference type="Proteomes" id="UP001205105"/>
    </source>
</evidence>
<keyword evidence="2" id="KW-1185">Reference proteome</keyword>
<proteinExistence type="predicted"/>